<evidence type="ECO:0000256" key="2">
    <source>
        <dbReference type="ARBA" id="ARBA00022525"/>
    </source>
</evidence>
<name>A0A8D3CQS4_SCOMX</name>
<evidence type="ECO:0000313" key="10">
    <source>
        <dbReference type="Proteomes" id="UP000694558"/>
    </source>
</evidence>
<dbReference type="InterPro" id="IPR050525">
    <property type="entry name" value="ECM_Assembly_Org"/>
</dbReference>
<dbReference type="AlphaFoldDB" id="A0A8D3CQS4"/>
<sequence length="661" mass="73615">MVADLNIDSNKDRLLSCYLQKITLHLFTQIVIFVADSKKNDVVFLIDGSYDSRNGFEEIRGLVEKIVESLNLGENRDQVAVVQYSRDATVNFYLNSYSSKNDVLSSIRTMRHKYGRPLNIGKALAFVRDNVFSSSVGGRSAESVPQYLYIFSGGRSGDDVREPAQSLKENGIKTFSIGTKNADTLEMQTISFTPAHYFHVTNFNNLQSIHPSVEATLRGTEETTEFPTMQTVSWLFKNIFSNDIKVVKCLFVSISDTSTITKFQLQSADIVFLLDGSDEMQESERLILDFVREFVNQLEIGPSKVQVALIQYSAEPTADFRLNTYSLKENVMSHLSNVKLKGGFTLNTGVALDYVKNNVLTTSSGSRAQQGVPQILIILRGRKSEDDVLGPVDRLRKAGIALFSVGVNNTDTLEMEQLAHSLRAEYLIKEKSDFPFVKEQFSNDISVKSCSSSSMARDIVFLIDGSDDVRSKFSAIREFVAKMVDSFDLDQGKDKVAVVQYSNNAELSFNLNTYNTRDDALKHVTSLKPKGGRPQYIGAALQFVRDNVFVSTAGGRHHEGAKQILVVLAGGRSRDSPRGPASMLKAAGVVTFAVGSRMSNSAEMQVISSDPNYTYSIPDFVNLPRIQQSLMSHLTQMGVEEETEQGKNLDYFNNLDKHLWL</sequence>
<dbReference type="Gene3D" id="3.40.50.410">
    <property type="entry name" value="von Willebrand factor, type A domain"/>
    <property type="match status" value="3"/>
</dbReference>
<feature type="domain" description="VWFA" evidence="8">
    <location>
        <begin position="458"/>
        <end position="634"/>
    </location>
</feature>
<dbReference type="GO" id="GO:0005581">
    <property type="term" value="C:collagen trimer"/>
    <property type="evidence" value="ECO:0007669"/>
    <property type="project" value="UniProtKB-KW"/>
</dbReference>
<keyword evidence="3" id="KW-0272">Extracellular matrix</keyword>
<dbReference type="FunFam" id="3.40.50.410:FF:000003">
    <property type="entry name" value="Collagen type VI alpha 3 chain"/>
    <property type="match status" value="3"/>
</dbReference>
<dbReference type="PRINTS" id="PR00453">
    <property type="entry name" value="VWFADOMAIN"/>
</dbReference>
<evidence type="ECO:0000256" key="4">
    <source>
        <dbReference type="ARBA" id="ARBA00022729"/>
    </source>
</evidence>
<dbReference type="SMART" id="SM00327">
    <property type="entry name" value="VWA"/>
    <property type="match status" value="3"/>
</dbReference>
<dbReference type="InterPro" id="IPR036465">
    <property type="entry name" value="vWFA_dom_sf"/>
</dbReference>
<proteinExistence type="predicted"/>
<evidence type="ECO:0000256" key="7">
    <source>
        <dbReference type="ARBA" id="ARBA00023119"/>
    </source>
</evidence>
<dbReference type="PROSITE" id="PS50234">
    <property type="entry name" value="VWFA"/>
    <property type="match status" value="3"/>
</dbReference>
<dbReference type="Proteomes" id="UP000694558">
    <property type="component" value="Chromosome 14"/>
</dbReference>
<dbReference type="PANTHER" id="PTHR24020:SF13">
    <property type="entry name" value="COLLAGEN ALPHA-3(VI) CHAIN"/>
    <property type="match status" value="1"/>
</dbReference>
<feature type="domain" description="VWFA" evidence="8">
    <location>
        <begin position="41"/>
        <end position="213"/>
    </location>
</feature>
<keyword evidence="7" id="KW-0176">Collagen</keyword>
<dbReference type="GO" id="GO:0005615">
    <property type="term" value="C:extracellular space"/>
    <property type="evidence" value="ECO:0007669"/>
    <property type="project" value="TreeGrafter"/>
</dbReference>
<evidence type="ECO:0000259" key="8">
    <source>
        <dbReference type="PROSITE" id="PS50234"/>
    </source>
</evidence>
<keyword evidence="6" id="KW-0130">Cell adhesion</keyword>
<dbReference type="SUPFAM" id="SSF53300">
    <property type="entry name" value="vWA-like"/>
    <property type="match status" value="3"/>
</dbReference>
<evidence type="ECO:0000256" key="5">
    <source>
        <dbReference type="ARBA" id="ARBA00022737"/>
    </source>
</evidence>
<dbReference type="GeneTree" id="ENSGT00940000156462"/>
<keyword evidence="5" id="KW-0677">Repeat</keyword>
<dbReference type="Pfam" id="PF00092">
    <property type="entry name" value="VWA"/>
    <property type="match status" value="3"/>
</dbReference>
<evidence type="ECO:0000256" key="6">
    <source>
        <dbReference type="ARBA" id="ARBA00022889"/>
    </source>
</evidence>
<organism evidence="9 10">
    <name type="scientific">Scophthalmus maximus</name>
    <name type="common">Turbot</name>
    <name type="synonym">Psetta maxima</name>
    <dbReference type="NCBI Taxonomy" id="52904"/>
    <lineage>
        <taxon>Eukaryota</taxon>
        <taxon>Metazoa</taxon>
        <taxon>Chordata</taxon>
        <taxon>Craniata</taxon>
        <taxon>Vertebrata</taxon>
        <taxon>Euteleostomi</taxon>
        <taxon>Actinopterygii</taxon>
        <taxon>Neopterygii</taxon>
        <taxon>Teleostei</taxon>
        <taxon>Neoteleostei</taxon>
        <taxon>Acanthomorphata</taxon>
        <taxon>Carangaria</taxon>
        <taxon>Pleuronectiformes</taxon>
        <taxon>Pleuronectoidei</taxon>
        <taxon>Scophthalmidae</taxon>
        <taxon>Scophthalmus</taxon>
    </lineage>
</organism>
<reference evidence="9" key="2">
    <citation type="submission" date="2025-08" db="UniProtKB">
        <authorList>
            <consortium name="Ensembl"/>
        </authorList>
    </citation>
    <scope>IDENTIFICATION</scope>
</reference>
<reference evidence="9" key="1">
    <citation type="submission" date="2023-05" db="EMBL/GenBank/DDBJ databases">
        <title>High-quality long-read genome of Scophthalmus maximus.</title>
        <authorList>
            <person name="Lien S."/>
            <person name="Martinez P."/>
        </authorList>
    </citation>
    <scope>NUCLEOTIDE SEQUENCE [LARGE SCALE GENOMIC DNA]</scope>
</reference>
<evidence type="ECO:0000313" key="9">
    <source>
        <dbReference type="Ensembl" id="ENSSMAP00000049632.1"/>
    </source>
</evidence>
<comment type="subcellular location">
    <subcellularLocation>
        <location evidence="1">Secreted</location>
        <location evidence="1">Extracellular space</location>
        <location evidence="1">Extracellular matrix</location>
    </subcellularLocation>
</comment>
<dbReference type="InterPro" id="IPR002035">
    <property type="entry name" value="VWF_A"/>
</dbReference>
<dbReference type="Ensembl" id="ENSSMAT00000067672.1">
    <property type="protein sequence ID" value="ENSSMAP00000049632.1"/>
    <property type="gene ID" value="ENSSMAG00000001027.2"/>
</dbReference>
<keyword evidence="4" id="KW-0732">Signal</keyword>
<protein>
    <recommendedName>
        <fullName evidence="8">VWFA domain-containing protein</fullName>
    </recommendedName>
</protein>
<keyword evidence="2" id="KW-0964">Secreted</keyword>
<dbReference type="GO" id="GO:0007155">
    <property type="term" value="P:cell adhesion"/>
    <property type="evidence" value="ECO:0007669"/>
    <property type="project" value="UniProtKB-KW"/>
</dbReference>
<feature type="domain" description="VWFA" evidence="8">
    <location>
        <begin position="269"/>
        <end position="445"/>
    </location>
</feature>
<evidence type="ECO:0000256" key="3">
    <source>
        <dbReference type="ARBA" id="ARBA00022530"/>
    </source>
</evidence>
<evidence type="ECO:0000256" key="1">
    <source>
        <dbReference type="ARBA" id="ARBA00004498"/>
    </source>
</evidence>
<dbReference type="PANTHER" id="PTHR24020">
    <property type="entry name" value="COLLAGEN ALPHA"/>
    <property type="match status" value="1"/>
</dbReference>
<accession>A0A8D3CQS4</accession>